<dbReference type="SUPFAM" id="SSF53335">
    <property type="entry name" value="S-adenosyl-L-methionine-dependent methyltransferases"/>
    <property type="match status" value="1"/>
</dbReference>
<comment type="caution">
    <text evidence="2">The sequence shown here is derived from an EMBL/GenBank/DDBJ whole genome shotgun (WGS) entry which is preliminary data.</text>
</comment>
<dbReference type="GO" id="GO:0032259">
    <property type="term" value="P:methylation"/>
    <property type="evidence" value="ECO:0007669"/>
    <property type="project" value="UniProtKB-KW"/>
</dbReference>
<accession>A0ABT9PDH2</accession>
<keyword evidence="2" id="KW-0489">Methyltransferase</keyword>
<dbReference type="InterPro" id="IPR041698">
    <property type="entry name" value="Methyltransf_25"/>
</dbReference>
<protein>
    <submittedName>
        <fullName evidence="2">SAM-dependent methyltransferase</fullName>
    </submittedName>
</protein>
<dbReference type="GO" id="GO:0008168">
    <property type="term" value="F:methyltransferase activity"/>
    <property type="evidence" value="ECO:0007669"/>
    <property type="project" value="UniProtKB-KW"/>
</dbReference>
<reference evidence="2 3" key="1">
    <citation type="submission" date="2023-07" db="EMBL/GenBank/DDBJ databases">
        <title>Sequencing the genomes of 1000 actinobacteria strains.</title>
        <authorList>
            <person name="Klenk H.-P."/>
        </authorList>
    </citation>
    <scope>NUCLEOTIDE SEQUENCE [LARGE SCALE GENOMIC DNA]</scope>
    <source>
        <strain evidence="2 3">DSM 44388</strain>
    </source>
</reference>
<sequence>MTSSDLWTEEQAQGYDDQGWDMFSPERIDPVVDFLAGLAGEGAALEFASGTGRIAVPLRRKGIPVSGIELSQPMTDRLRAKISEDELPVVTGDMATAVVPGEFVLVYLVFNTIGNLRTQAEQVRCFRNAARHLQPGGAFVVEVFVPPLRRLPPGQVAVPFEVSEGHTGFDTLDPVTQQGTSHHFHRRPDGTYRYGDHNFRYVWPSELDLMAQLAGMSLVRRTEDWVGTPFTGDSERHVSVWRNTSAQTTWSEPAPR</sequence>
<evidence type="ECO:0000313" key="2">
    <source>
        <dbReference type="EMBL" id="MDP9830030.1"/>
    </source>
</evidence>
<dbReference type="RefSeq" id="WP_307248823.1">
    <property type="nucleotide sequence ID" value="NZ_JAUSQZ010000001.1"/>
</dbReference>
<name>A0ABT9PDH2_9ACTN</name>
<dbReference type="EMBL" id="JAUSQZ010000001">
    <property type="protein sequence ID" value="MDP9830030.1"/>
    <property type="molecule type" value="Genomic_DNA"/>
</dbReference>
<dbReference type="Gene3D" id="3.40.50.150">
    <property type="entry name" value="Vaccinia Virus protein VP39"/>
    <property type="match status" value="1"/>
</dbReference>
<gene>
    <name evidence="2" type="ORF">J2S57_005779</name>
</gene>
<evidence type="ECO:0000259" key="1">
    <source>
        <dbReference type="Pfam" id="PF13649"/>
    </source>
</evidence>
<keyword evidence="2" id="KW-0808">Transferase</keyword>
<dbReference type="CDD" id="cd02440">
    <property type="entry name" value="AdoMet_MTases"/>
    <property type="match status" value="1"/>
</dbReference>
<organism evidence="2 3">
    <name type="scientific">Kineosporia succinea</name>
    <dbReference type="NCBI Taxonomy" id="84632"/>
    <lineage>
        <taxon>Bacteria</taxon>
        <taxon>Bacillati</taxon>
        <taxon>Actinomycetota</taxon>
        <taxon>Actinomycetes</taxon>
        <taxon>Kineosporiales</taxon>
        <taxon>Kineosporiaceae</taxon>
        <taxon>Kineosporia</taxon>
    </lineage>
</organism>
<proteinExistence type="predicted"/>
<dbReference type="Proteomes" id="UP001235712">
    <property type="component" value="Unassembled WGS sequence"/>
</dbReference>
<feature type="domain" description="Methyltransferase" evidence="1">
    <location>
        <begin position="45"/>
        <end position="137"/>
    </location>
</feature>
<dbReference type="Pfam" id="PF13649">
    <property type="entry name" value="Methyltransf_25"/>
    <property type="match status" value="1"/>
</dbReference>
<keyword evidence="3" id="KW-1185">Reference proteome</keyword>
<evidence type="ECO:0000313" key="3">
    <source>
        <dbReference type="Proteomes" id="UP001235712"/>
    </source>
</evidence>
<dbReference type="InterPro" id="IPR029063">
    <property type="entry name" value="SAM-dependent_MTases_sf"/>
</dbReference>